<proteinExistence type="predicted"/>
<dbReference type="Proteomes" id="UP000549134">
    <property type="component" value="Unassembled WGS sequence"/>
</dbReference>
<evidence type="ECO:0000313" key="1">
    <source>
        <dbReference type="EMBL" id="NWD40138.1"/>
    </source>
</evidence>
<dbReference type="EMBL" id="JACAQK010000049">
    <property type="protein sequence ID" value="NWD40138.1"/>
    <property type="molecule type" value="Genomic_DNA"/>
</dbReference>
<sequence length="85" mass="9335">MQPISVMPQDVVLEVRAHFRSLSAWITSVLERGAKQGVLVLSSDARAEAEMFMAAVHGAMLSARAYGDPEVFGVITEPLFDRLFL</sequence>
<dbReference type="InterPro" id="IPR036271">
    <property type="entry name" value="Tet_transcr_reg_TetR-rel_C_sf"/>
</dbReference>
<gene>
    <name evidence="1" type="ORF">HX787_30245</name>
</gene>
<dbReference type="GeneID" id="55848749"/>
<organism evidence="1 2">
    <name type="scientific">Pseudomonas tolaasii</name>
    <dbReference type="NCBI Taxonomy" id="29442"/>
    <lineage>
        <taxon>Bacteria</taxon>
        <taxon>Pseudomonadati</taxon>
        <taxon>Pseudomonadota</taxon>
        <taxon>Gammaproteobacteria</taxon>
        <taxon>Pseudomonadales</taxon>
        <taxon>Pseudomonadaceae</taxon>
        <taxon>Pseudomonas</taxon>
    </lineage>
</organism>
<name>A0A7Y8AWH0_PSETO</name>
<dbReference type="SUPFAM" id="SSF48498">
    <property type="entry name" value="Tetracyclin repressor-like, C-terminal domain"/>
    <property type="match status" value="1"/>
</dbReference>
<evidence type="ECO:0008006" key="3">
    <source>
        <dbReference type="Google" id="ProtNLM"/>
    </source>
</evidence>
<dbReference type="RefSeq" id="WP_016973502.1">
    <property type="nucleotide sequence ID" value="NZ_CP020369.1"/>
</dbReference>
<evidence type="ECO:0000313" key="2">
    <source>
        <dbReference type="Proteomes" id="UP000549134"/>
    </source>
</evidence>
<dbReference type="Gene3D" id="1.10.357.10">
    <property type="entry name" value="Tetracycline Repressor, domain 2"/>
    <property type="match status" value="1"/>
</dbReference>
<accession>A0A7Y8AWH0</accession>
<reference evidence="1 2" key="1">
    <citation type="submission" date="2020-04" db="EMBL/GenBank/DDBJ databases">
        <title>Molecular characterization of pseudomonads from Agaricus bisporus reveal novel blotch 2 pathogens in Western Europe.</title>
        <authorList>
            <person name="Taparia T."/>
            <person name="Krijger M."/>
            <person name="Haynes E."/>
            <person name="Elpinstone J.G."/>
            <person name="Noble R."/>
            <person name="Van Der Wolf J."/>
        </authorList>
    </citation>
    <scope>NUCLEOTIDE SEQUENCE [LARGE SCALE GENOMIC DNA]</scope>
    <source>
        <strain evidence="1 2">IPO3746</strain>
    </source>
</reference>
<dbReference type="AlphaFoldDB" id="A0A7Y8AWH0"/>
<protein>
    <recommendedName>
        <fullName evidence="3">TetR family transcriptional regulator</fullName>
    </recommendedName>
</protein>
<comment type="caution">
    <text evidence="1">The sequence shown here is derived from an EMBL/GenBank/DDBJ whole genome shotgun (WGS) entry which is preliminary data.</text>
</comment>